<evidence type="ECO:0000259" key="6">
    <source>
        <dbReference type="PROSITE" id="PS51350"/>
    </source>
</evidence>
<feature type="domain" description="HPr" evidence="6">
    <location>
        <begin position="36"/>
        <end position="123"/>
    </location>
</feature>
<keyword evidence="4" id="KW-0598">Phosphotransferase system</keyword>
<keyword evidence="3" id="KW-0963">Cytoplasm</keyword>
<comment type="caution">
    <text evidence="7">The sequence shown here is derived from an EMBL/GenBank/DDBJ whole genome shotgun (WGS) entry which is preliminary data.</text>
</comment>
<dbReference type="InterPro" id="IPR000032">
    <property type="entry name" value="HPr-like"/>
</dbReference>
<keyword evidence="8" id="KW-1185">Reference proteome</keyword>
<dbReference type="SUPFAM" id="SSF55594">
    <property type="entry name" value="HPr-like"/>
    <property type="match status" value="1"/>
</dbReference>
<protein>
    <submittedName>
        <fullName evidence="7">Phosphocarrier protein</fullName>
    </submittedName>
</protein>
<gene>
    <name evidence="7" type="ORF">FHS81_001746</name>
</gene>
<dbReference type="PANTHER" id="PTHR33705">
    <property type="entry name" value="PHOSPHOCARRIER PROTEIN HPR"/>
    <property type="match status" value="1"/>
</dbReference>
<dbReference type="PROSITE" id="PS00369">
    <property type="entry name" value="PTS_HPR_HIS"/>
    <property type="match status" value="1"/>
</dbReference>
<evidence type="ECO:0000256" key="1">
    <source>
        <dbReference type="ARBA" id="ARBA00004496"/>
    </source>
</evidence>
<dbReference type="Proteomes" id="UP000537592">
    <property type="component" value="Unassembled WGS sequence"/>
</dbReference>
<dbReference type="InterPro" id="IPR035895">
    <property type="entry name" value="HPr-like_sf"/>
</dbReference>
<dbReference type="PROSITE" id="PS51350">
    <property type="entry name" value="PTS_HPR_DOM"/>
    <property type="match status" value="1"/>
</dbReference>
<name>A0A7W5Z4P5_9HYPH</name>
<sequence length="124" mass="12820">MIDIADDSPVREGQSAVGADVMTSDSSTAEQATAAPAPRELPIVNRKGLHARASAKFVQTVDRFDAEVRVTRAGETVGGRSIMGLLTLAAAKGTSITVSATGAQAHEALDAIEALLANRFGEDE</sequence>
<reference evidence="7 8" key="1">
    <citation type="submission" date="2020-08" db="EMBL/GenBank/DDBJ databases">
        <title>Genomic Encyclopedia of Type Strains, Phase IV (KMG-IV): sequencing the most valuable type-strain genomes for metagenomic binning, comparative biology and taxonomic classification.</title>
        <authorList>
            <person name="Goeker M."/>
        </authorList>
    </citation>
    <scope>NUCLEOTIDE SEQUENCE [LARGE SCALE GENOMIC DNA]</scope>
    <source>
        <strain evidence="7 8">DSM 28760</strain>
    </source>
</reference>
<dbReference type="NCBIfam" id="TIGR01003">
    <property type="entry name" value="PTS_HPr_family"/>
    <property type="match status" value="1"/>
</dbReference>
<dbReference type="Pfam" id="PF00381">
    <property type="entry name" value="PTS-HPr"/>
    <property type="match status" value="1"/>
</dbReference>
<organism evidence="7 8">
    <name type="scientific">Pseudochelatococcus contaminans</name>
    <dbReference type="NCBI Taxonomy" id="1538103"/>
    <lineage>
        <taxon>Bacteria</taxon>
        <taxon>Pseudomonadati</taxon>
        <taxon>Pseudomonadota</taxon>
        <taxon>Alphaproteobacteria</taxon>
        <taxon>Hyphomicrobiales</taxon>
        <taxon>Chelatococcaceae</taxon>
        <taxon>Pseudochelatococcus</taxon>
    </lineage>
</organism>
<dbReference type="GO" id="GO:0009401">
    <property type="term" value="P:phosphoenolpyruvate-dependent sugar phosphotransferase system"/>
    <property type="evidence" value="ECO:0007669"/>
    <property type="project" value="UniProtKB-KW"/>
</dbReference>
<dbReference type="EMBL" id="JACICC010000003">
    <property type="protein sequence ID" value="MBB3809664.1"/>
    <property type="molecule type" value="Genomic_DNA"/>
</dbReference>
<evidence type="ECO:0000256" key="3">
    <source>
        <dbReference type="ARBA" id="ARBA00022490"/>
    </source>
</evidence>
<accession>A0A7W5Z4P5</accession>
<evidence type="ECO:0000256" key="5">
    <source>
        <dbReference type="SAM" id="MobiDB-lite"/>
    </source>
</evidence>
<dbReference type="InterPro" id="IPR001020">
    <property type="entry name" value="PTS_HPr_His_P_site"/>
</dbReference>
<comment type="subcellular location">
    <subcellularLocation>
        <location evidence="1">Cytoplasm</location>
    </subcellularLocation>
</comment>
<dbReference type="PRINTS" id="PR00107">
    <property type="entry name" value="PHOSPHOCPHPR"/>
</dbReference>
<dbReference type="GO" id="GO:0005737">
    <property type="term" value="C:cytoplasm"/>
    <property type="evidence" value="ECO:0007669"/>
    <property type="project" value="UniProtKB-SubCell"/>
</dbReference>
<dbReference type="PANTHER" id="PTHR33705:SF2">
    <property type="entry name" value="PHOSPHOCARRIER PROTEIN NPR"/>
    <property type="match status" value="1"/>
</dbReference>
<dbReference type="InterPro" id="IPR050399">
    <property type="entry name" value="HPr"/>
</dbReference>
<evidence type="ECO:0000313" key="8">
    <source>
        <dbReference type="Proteomes" id="UP000537592"/>
    </source>
</evidence>
<comment type="similarity">
    <text evidence="2">Belongs to the HPr family.</text>
</comment>
<feature type="region of interest" description="Disordered" evidence="5">
    <location>
        <begin position="1"/>
        <end position="40"/>
    </location>
</feature>
<evidence type="ECO:0000256" key="2">
    <source>
        <dbReference type="ARBA" id="ARBA00010736"/>
    </source>
</evidence>
<evidence type="ECO:0000313" key="7">
    <source>
        <dbReference type="EMBL" id="MBB3809664.1"/>
    </source>
</evidence>
<dbReference type="AlphaFoldDB" id="A0A7W5Z4P5"/>
<proteinExistence type="inferred from homology"/>
<evidence type="ECO:0000256" key="4">
    <source>
        <dbReference type="ARBA" id="ARBA00022683"/>
    </source>
</evidence>
<dbReference type="Gene3D" id="3.30.1340.10">
    <property type="entry name" value="HPr-like"/>
    <property type="match status" value="1"/>
</dbReference>
<dbReference type="CDD" id="cd00367">
    <property type="entry name" value="PTS-HPr_like"/>
    <property type="match status" value="1"/>
</dbReference>